<evidence type="ECO:0000256" key="1">
    <source>
        <dbReference type="ARBA" id="ARBA00001966"/>
    </source>
</evidence>
<feature type="domain" description="Serine dehydratase-like alpha subunit" evidence="13">
    <location>
        <begin position="237"/>
        <end position="498"/>
    </location>
</feature>
<dbReference type="EMBL" id="JACOOY010000014">
    <property type="protein sequence ID" value="MBC5665771.1"/>
    <property type="molecule type" value="Genomic_DNA"/>
</dbReference>
<name>A0ABR7EWP2_9FIRM</name>
<keyword evidence="6" id="KW-0004">4Fe-4S</keyword>
<evidence type="ECO:0000313" key="15">
    <source>
        <dbReference type="Proteomes" id="UP000647235"/>
    </source>
</evidence>
<dbReference type="InterPro" id="IPR005130">
    <property type="entry name" value="Ser_deHydtase-like_asu"/>
</dbReference>
<dbReference type="PANTHER" id="PTHR30182">
    <property type="entry name" value="L-SERINE DEHYDRATASE"/>
    <property type="match status" value="1"/>
</dbReference>
<keyword evidence="15" id="KW-1185">Reference proteome</keyword>
<keyword evidence="7" id="KW-0479">Metal-binding</keyword>
<protein>
    <recommendedName>
        <fullName evidence="4">L-serine ammonia-lyase</fullName>
        <ecNumber evidence="4">4.3.1.17</ecNumber>
    </recommendedName>
    <alternativeName>
        <fullName evidence="11">L-serine deaminase</fullName>
    </alternativeName>
</protein>
<keyword evidence="5" id="KW-0312">Gluconeogenesis</keyword>
<gene>
    <name evidence="14" type="ORF">H8S07_10930</name>
</gene>
<dbReference type="EC" id="4.3.1.17" evidence="4"/>
<evidence type="ECO:0000256" key="7">
    <source>
        <dbReference type="ARBA" id="ARBA00022723"/>
    </source>
</evidence>
<dbReference type="InterPro" id="IPR029009">
    <property type="entry name" value="ASB_dom_sf"/>
</dbReference>
<evidence type="ECO:0000256" key="5">
    <source>
        <dbReference type="ARBA" id="ARBA00022432"/>
    </source>
</evidence>
<evidence type="ECO:0000256" key="8">
    <source>
        <dbReference type="ARBA" id="ARBA00023004"/>
    </source>
</evidence>
<evidence type="ECO:0000256" key="11">
    <source>
        <dbReference type="ARBA" id="ARBA00041766"/>
    </source>
</evidence>
<evidence type="ECO:0000256" key="10">
    <source>
        <dbReference type="ARBA" id="ARBA00023239"/>
    </source>
</evidence>
<comment type="catalytic activity">
    <reaction evidence="12">
        <text>L-serine = pyruvate + NH4(+)</text>
        <dbReference type="Rhea" id="RHEA:19169"/>
        <dbReference type="ChEBI" id="CHEBI:15361"/>
        <dbReference type="ChEBI" id="CHEBI:28938"/>
        <dbReference type="ChEBI" id="CHEBI:33384"/>
        <dbReference type="EC" id="4.3.1.17"/>
    </reaction>
</comment>
<proteinExistence type="inferred from homology"/>
<comment type="cofactor">
    <cofactor evidence="1">
        <name>[4Fe-4S] cluster</name>
        <dbReference type="ChEBI" id="CHEBI:49883"/>
    </cofactor>
</comment>
<evidence type="ECO:0000256" key="3">
    <source>
        <dbReference type="ARBA" id="ARBA00008636"/>
    </source>
</evidence>
<keyword evidence="8" id="KW-0408">Iron</keyword>
<evidence type="ECO:0000256" key="9">
    <source>
        <dbReference type="ARBA" id="ARBA00023014"/>
    </source>
</evidence>
<sequence>METSIFEIIGPVMIGPSSSHTAGMARIGMMANRILQVEAASVRLTLSPKMRTTYYGHRSDAALFGGTLGMSEDDPEIRDAIAIAHANGVETKVDFLEEGKYPENSARVTVYTKDGEEYSVFGTSIGGGSILISEIDRVPMRLTADTWHVIVWSETELAKETFAGAKEVQQGISEKQEYVTCGTFLEKPDESMLELLRGQNMVKKISLASPVLAYGSSKRHVEWISSCDSVCEYAEKENLTLAETAVRYESLRSGFSEKVIRDRMHEQWLLMKESVKKGQEEHQLLYGLTSGKDGKMLMQAVEKEETISGGTIPLATAMALGVMEYNGSMGCIVAAPTAGSSGIAPGCMTALQQVHQLSDKQIEDGLFVSALIGVIMAACDVSFSGSVGGCQGEVGVSSAITSAGMASIFTEDKEAIMHAMAICMKNLLGLVCDPIAAPIEVPCIKRNAVGVANAYISSDMALAGVRSFIPPDEVIDALIDVEKRLPSELKCATIGGLACTKTAVCTRKKLTQ</sequence>
<dbReference type="InterPro" id="IPR051318">
    <property type="entry name" value="Fe-S_L-Ser"/>
</dbReference>
<evidence type="ECO:0000256" key="2">
    <source>
        <dbReference type="ARBA" id="ARBA00004742"/>
    </source>
</evidence>
<dbReference type="SUPFAM" id="SSF143548">
    <property type="entry name" value="Serine metabolism enzymes domain"/>
    <property type="match status" value="1"/>
</dbReference>
<accession>A0ABR7EWP2</accession>
<evidence type="ECO:0000256" key="6">
    <source>
        <dbReference type="ARBA" id="ARBA00022485"/>
    </source>
</evidence>
<keyword evidence="9" id="KW-0411">Iron-sulfur</keyword>
<dbReference type="PANTHER" id="PTHR30182:SF1">
    <property type="entry name" value="L-SERINE DEHYDRATASE 1"/>
    <property type="match status" value="1"/>
</dbReference>
<evidence type="ECO:0000313" key="14">
    <source>
        <dbReference type="EMBL" id="MBC5665771.1"/>
    </source>
</evidence>
<organism evidence="14 15">
    <name type="scientific">Dorea hominis</name>
    <dbReference type="NCBI Taxonomy" id="2763040"/>
    <lineage>
        <taxon>Bacteria</taxon>
        <taxon>Bacillati</taxon>
        <taxon>Bacillota</taxon>
        <taxon>Clostridia</taxon>
        <taxon>Lachnospirales</taxon>
        <taxon>Lachnospiraceae</taxon>
        <taxon>Dorea</taxon>
    </lineage>
</organism>
<evidence type="ECO:0000256" key="4">
    <source>
        <dbReference type="ARBA" id="ARBA00012093"/>
    </source>
</evidence>
<comment type="pathway">
    <text evidence="2">Carbohydrate biosynthesis; gluconeogenesis.</text>
</comment>
<evidence type="ECO:0000256" key="12">
    <source>
        <dbReference type="ARBA" id="ARBA00049406"/>
    </source>
</evidence>
<keyword evidence="10" id="KW-0456">Lyase</keyword>
<dbReference type="Gene3D" id="3.30.1330.90">
    <property type="entry name" value="D-3-phosphoglycerate dehydrogenase, domain 3"/>
    <property type="match status" value="1"/>
</dbReference>
<dbReference type="Pfam" id="PF03313">
    <property type="entry name" value="SDH_alpha"/>
    <property type="match status" value="1"/>
</dbReference>
<evidence type="ECO:0000259" key="13">
    <source>
        <dbReference type="Pfam" id="PF03313"/>
    </source>
</evidence>
<dbReference type="RefSeq" id="WP_117536905.1">
    <property type="nucleotide sequence ID" value="NZ_JACOOY010000014.1"/>
</dbReference>
<dbReference type="Proteomes" id="UP000647235">
    <property type="component" value="Unassembled WGS sequence"/>
</dbReference>
<comment type="similarity">
    <text evidence="3">Belongs to the iron-sulfur dependent L-serine dehydratase family.</text>
</comment>
<reference evidence="14 15" key="1">
    <citation type="submission" date="2020-08" db="EMBL/GenBank/DDBJ databases">
        <title>Genome public.</title>
        <authorList>
            <person name="Liu C."/>
            <person name="Sun Q."/>
        </authorList>
    </citation>
    <scope>NUCLEOTIDE SEQUENCE [LARGE SCALE GENOMIC DNA]</scope>
    <source>
        <strain evidence="14 15">NSJ-36</strain>
    </source>
</reference>
<comment type="caution">
    <text evidence="14">The sequence shown here is derived from an EMBL/GenBank/DDBJ whole genome shotgun (WGS) entry which is preliminary data.</text>
</comment>